<accession>A0A918EZZ4</accession>
<dbReference type="Pfam" id="PF10503">
    <property type="entry name" value="Esterase_PHB"/>
    <property type="match status" value="1"/>
</dbReference>
<dbReference type="Proteomes" id="UP000656732">
    <property type="component" value="Unassembled WGS sequence"/>
</dbReference>
<dbReference type="SMART" id="SM00060">
    <property type="entry name" value="FN3"/>
    <property type="match status" value="1"/>
</dbReference>
<evidence type="ECO:0000313" key="9">
    <source>
        <dbReference type="Proteomes" id="UP000656732"/>
    </source>
</evidence>
<evidence type="ECO:0000256" key="5">
    <source>
        <dbReference type="SAM" id="MobiDB-lite"/>
    </source>
</evidence>
<dbReference type="GO" id="GO:0016798">
    <property type="term" value="F:hydrolase activity, acting on glycosyl bonds"/>
    <property type="evidence" value="ECO:0007669"/>
    <property type="project" value="UniProtKB-KW"/>
</dbReference>
<dbReference type="InterPro" id="IPR003961">
    <property type="entry name" value="FN3_dom"/>
</dbReference>
<dbReference type="AlphaFoldDB" id="A0A918EZZ4"/>
<feature type="domain" description="Fibronectin type-III" evidence="7">
    <location>
        <begin position="369"/>
        <end position="451"/>
    </location>
</feature>
<dbReference type="GO" id="GO:0000272">
    <property type="term" value="P:polysaccharide catabolic process"/>
    <property type="evidence" value="ECO:0007669"/>
    <property type="project" value="UniProtKB-KW"/>
</dbReference>
<keyword evidence="9" id="KW-1185">Reference proteome</keyword>
<keyword evidence="3" id="KW-0326">Glycosidase</keyword>
<keyword evidence="1" id="KW-0732">Signal</keyword>
<keyword evidence="6" id="KW-1133">Transmembrane helix</keyword>
<reference evidence="8" key="1">
    <citation type="journal article" date="2014" name="Int. J. Syst. Evol. Microbiol.">
        <title>Complete genome sequence of Corynebacterium casei LMG S-19264T (=DSM 44701T), isolated from a smear-ripened cheese.</title>
        <authorList>
            <consortium name="US DOE Joint Genome Institute (JGI-PGF)"/>
            <person name="Walter F."/>
            <person name="Albersmeier A."/>
            <person name="Kalinowski J."/>
            <person name="Ruckert C."/>
        </authorList>
    </citation>
    <scope>NUCLEOTIDE SEQUENCE</scope>
    <source>
        <strain evidence="8">JCM 4403</strain>
    </source>
</reference>
<dbReference type="PANTHER" id="PTHR43037">
    <property type="entry name" value="UNNAMED PRODUCT-RELATED"/>
    <property type="match status" value="1"/>
</dbReference>
<comment type="caution">
    <text evidence="8">The sequence shown here is derived from an EMBL/GenBank/DDBJ whole genome shotgun (WGS) entry which is preliminary data.</text>
</comment>
<dbReference type="InterPro" id="IPR050955">
    <property type="entry name" value="Plant_Biomass_Hydrol_Est"/>
</dbReference>
<feature type="region of interest" description="Disordered" evidence="5">
    <location>
        <begin position="1"/>
        <end position="31"/>
    </location>
</feature>
<dbReference type="SUPFAM" id="SSF49265">
    <property type="entry name" value="Fibronectin type III"/>
    <property type="match status" value="1"/>
</dbReference>
<sequence>MQSSPHRGPAAPHPRTPLAPATGSAPPRPRRGRYGLLSRLVAVVALVLVPALAGPAPTAHAGAGLTPVTGFGANPGGLNMYLYRPASLPAGPGVVVALHGCGQNARTYADHSGLTELADRHGFLVVFAETTRANNAGTCFNWFQPADNRRGRGEAESIQQMAAHTVSAHGADAGRIHVTGLSAGGGMTSVVLAAYPDVFRAGAVVAGLPHGCADDLPAAYTCMNPGADRTPDQWARRVRDAHPSWTGPWPRIAVWHGDRDTTVVPRNADELRDQWTGLHGLSRTPTRTSLIGPNSTRHEEYAAADGSVAVEVNRVPGIGHATPVDPGSGPEQCGSTGTAHFADSICSSHWIARFFGLDDTGPGHEALPAPSGLAPAGATDTTIGLTWNPVDGAAGYTVHRDGVPVATADSASHTDTGLAPGSSHTYAVAARDTEGRPGRLSGTVTARTTGATAACWTASNHAHVQAGRATTSGGLTRAKGSGQDMGLYNLHVTHTLKESPAGYFTLADGSCP</sequence>
<evidence type="ECO:0000256" key="1">
    <source>
        <dbReference type="ARBA" id="ARBA00022729"/>
    </source>
</evidence>
<evidence type="ECO:0000313" key="8">
    <source>
        <dbReference type="EMBL" id="GGQ92044.1"/>
    </source>
</evidence>
<dbReference type="InterPro" id="IPR029058">
    <property type="entry name" value="AB_hydrolase_fold"/>
</dbReference>
<keyword evidence="6" id="KW-0472">Membrane</keyword>
<evidence type="ECO:0000259" key="7">
    <source>
        <dbReference type="PROSITE" id="PS50853"/>
    </source>
</evidence>
<dbReference type="InterPro" id="IPR010126">
    <property type="entry name" value="Esterase_phb"/>
</dbReference>
<keyword evidence="6" id="KW-0812">Transmembrane</keyword>
<evidence type="ECO:0000256" key="4">
    <source>
        <dbReference type="ARBA" id="ARBA00023326"/>
    </source>
</evidence>
<evidence type="ECO:0000256" key="6">
    <source>
        <dbReference type="SAM" id="Phobius"/>
    </source>
</evidence>
<dbReference type="RefSeq" id="WP_189559737.1">
    <property type="nucleotide sequence ID" value="NZ_BMTU01000009.1"/>
</dbReference>
<feature type="transmembrane region" description="Helical" evidence="6">
    <location>
        <begin position="36"/>
        <end position="53"/>
    </location>
</feature>
<dbReference type="InterPro" id="IPR036116">
    <property type="entry name" value="FN3_sf"/>
</dbReference>
<keyword evidence="2" id="KW-0378">Hydrolase</keyword>
<dbReference type="GO" id="GO:0005576">
    <property type="term" value="C:extracellular region"/>
    <property type="evidence" value="ECO:0007669"/>
    <property type="project" value="InterPro"/>
</dbReference>
<keyword evidence="4" id="KW-0624">Polysaccharide degradation</keyword>
<keyword evidence="4" id="KW-0119">Carbohydrate metabolism</keyword>
<dbReference type="PROSITE" id="PS50853">
    <property type="entry name" value="FN3"/>
    <property type="match status" value="1"/>
</dbReference>
<dbReference type="Gene3D" id="2.60.40.10">
    <property type="entry name" value="Immunoglobulins"/>
    <property type="match status" value="1"/>
</dbReference>
<dbReference type="SUPFAM" id="SSF53474">
    <property type="entry name" value="alpha/beta-Hydrolases"/>
    <property type="match status" value="2"/>
</dbReference>
<evidence type="ECO:0000256" key="3">
    <source>
        <dbReference type="ARBA" id="ARBA00023295"/>
    </source>
</evidence>
<organism evidence="8 9">
    <name type="scientific">Streptomyces pilosus</name>
    <dbReference type="NCBI Taxonomy" id="28893"/>
    <lineage>
        <taxon>Bacteria</taxon>
        <taxon>Bacillati</taxon>
        <taxon>Actinomycetota</taxon>
        <taxon>Actinomycetes</taxon>
        <taxon>Kitasatosporales</taxon>
        <taxon>Streptomycetaceae</taxon>
        <taxon>Streptomyces</taxon>
    </lineage>
</organism>
<dbReference type="CDD" id="cd00063">
    <property type="entry name" value="FN3"/>
    <property type="match status" value="1"/>
</dbReference>
<reference evidence="8" key="2">
    <citation type="submission" date="2020-09" db="EMBL/GenBank/DDBJ databases">
        <authorList>
            <person name="Sun Q."/>
            <person name="Ohkuma M."/>
        </authorList>
    </citation>
    <scope>NUCLEOTIDE SEQUENCE</scope>
    <source>
        <strain evidence="8">JCM 4403</strain>
    </source>
</reference>
<dbReference type="Gene3D" id="3.40.50.1820">
    <property type="entry name" value="alpha/beta hydrolase"/>
    <property type="match status" value="1"/>
</dbReference>
<gene>
    <name evidence="8" type="ORF">GCM10010280_44540</name>
</gene>
<dbReference type="NCBIfam" id="TIGR01840">
    <property type="entry name" value="esterase_phb"/>
    <property type="match status" value="1"/>
</dbReference>
<dbReference type="EMBL" id="BMTU01000009">
    <property type="protein sequence ID" value="GGQ92044.1"/>
    <property type="molecule type" value="Genomic_DNA"/>
</dbReference>
<name>A0A918EZZ4_9ACTN</name>
<dbReference type="PANTHER" id="PTHR43037:SF1">
    <property type="entry name" value="BLL1128 PROTEIN"/>
    <property type="match status" value="1"/>
</dbReference>
<proteinExistence type="predicted"/>
<evidence type="ECO:0000256" key="2">
    <source>
        <dbReference type="ARBA" id="ARBA00022801"/>
    </source>
</evidence>
<protein>
    <submittedName>
        <fullName evidence="8">Feruloyl esterase</fullName>
    </submittedName>
</protein>
<dbReference type="InterPro" id="IPR013783">
    <property type="entry name" value="Ig-like_fold"/>
</dbReference>